<dbReference type="EMBL" id="QHKI01000033">
    <property type="protein sequence ID" value="RSM79379.1"/>
    <property type="molecule type" value="Genomic_DNA"/>
</dbReference>
<gene>
    <name evidence="2" type="ORF">DMH04_32020</name>
</gene>
<keyword evidence="1" id="KW-0472">Membrane</keyword>
<evidence type="ECO:0000256" key="1">
    <source>
        <dbReference type="SAM" id="Phobius"/>
    </source>
</evidence>
<accession>A0A428Z280</accession>
<keyword evidence="1" id="KW-1133">Transmembrane helix</keyword>
<protein>
    <submittedName>
        <fullName evidence="2">Uncharacterized protein</fullName>
    </submittedName>
</protein>
<feature type="transmembrane region" description="Helical" evidence="1">
    <location>
        <begin position="58"/>
        <end position="76"/>
    </location>
</feature>
<evidence type="ECO:0000313" key="2">
    <source>
        <dbReference type="EMBL" id="RSM79379.1"/>
    </source>
</evidence>
<reference evidence="2 3" key="1">
    <citation type="submission" date="2018-05" db="EMBL/GenBank/DDBJ databases">
        <title>Evolution of GPA BGCs.</title>
        <authorList>
            <person name="Waglechner N."/>
            <person name="Wright G.D."/>
        </authorList>
    </citation>
    <scope>NUCLEOTIDE SEQUENCE [LARGE SCALE GENOMIC DNA]</scope>
    <source>
        <strain evidence="2 3">A82846</strain>
    </source>
</reference>
<organism evidence="2 3">
    <name type="scientific">Kibdelosporangium aridum</name>
    <dbReference type="NCBI Taxonomy" id="2030"/>
    <lineage>
        <taxon>Bacteria</taxon>
        <taxon>Bacillati</taxon>
        <taxon>Actinomycetota</taxon>
        <taxon>Actinomycetes</taxon>
        <taxon>Pseudonocardiales</taxon>
        <taxon>Pseudonocardiaceae</taxon>
        <taxon>Kibdelosporangium</taxon>
    </lineage>
</organism>
<evidence type="ECO:0000313" key="3">
    <source>
        <dbReference type="Proteomes" id="UP000287547"/>
    </source>
</evidence>
<comment type="caution">
    <text evidence="2">The sequence shown here is derived from an EMBL/GenBank/DDBJ whole genome shotgun (WGS) entry which is preliminary data.</text>
</comment>
<name>A0A428Z280_KIBAR</name>
<proteinExistence type="predicted"/>
<dbReference type="Proteomes" id="UP000287547">
    <property type="component" value="Unassembled WGS sequence"/>
</dbReference>
<keyword evidence="1" id="KW-0812">Transmembrane</keyword>
<sequence length="175" mass="19255">MIKRNKNAILSDPSPRRARFSLSRSQWMWATMGVVTAITIAALAFANLREVYNSQKDFVVGLLASLAAVCFTKAFSRTRETHAVELIREDRPGSGLVAEALDGVVRKRLDRKGVFEATAGFCTATLRRRRIDCLSTTTPRLSILSLQALRSFVLSSPIWTRCLGTSCGCSLELGS</sequence>
<dbReference type="AlphaFoldDB" id="A0A428Z280"/>
<feature type="transmembrane region" description="Helical" evidence="1">
    <location>
        <begin position="27"/>
        <end position="46"/>
    </location>
</feature>